<evidence type="ECO:0000313" key="3">
    <source>
        <dbReference type="Proteomes" id="UP001165384"/>
    </source>
</evidence>
<reference evidence="2" key="1">
    <citation type="submission" date="2022-01" db="EMBL/GenBank/DDBJ databases">
        <authorList>
            <person name="Jo J.-H."/>
            <person name="Im W.-T."/>
        </authorList>
    </citation>
    <scope>NUCLEOTIDE SEQUENCE</scope>
    <source>
        <strain evidence="2">XY25</strain>
    </source>
</reference>
<accession>A0ABS9K761</accession>
<gene>
    <name evidence="2" type="ORF">LZ012_18650</name>
</gene>
<evidence type="ECO:0000313" key="2">
    <source>
        <dbReference type="EMBL" id="MCG2579016.1"/>
    </source>
</evidence>
<dbReference type="InterPro" id="IPR054597">
    <property type="entry name" value="FeeM_cat"/>
</dbReference>
<keyword evidence="3" id="KW-1185">Reference proteome</keyword>
<protein>
    <recommendedName>
        <fullName evidence="1">N-acyl amino acid synthase FeeM catalytic core domain-containing protein</fullName>
    </recommendedName>
</protein>
<dbReference type="Pfam" id="PF21926">
    <property type="entry name" value="FeeM"/>
    <property type="match status" value="1"/>
</dbReference>
<organism evidence="2 3">
    <name type="scientific">Dechloromonas hankyongensis</name>
    <dbReference type="NCBI Taxonomy" id="2908002"/>
    <lineage>
        <taxon>Bacteria</taxon>
        <taxon>Pseudomonadati</taxon>
        <taxon>Pseudomonadota</taxon>
        <taxon>Betaproteobacteria</taxon>
        <taxon>Rhodocyclales</taxon>
        <taxon>Azonexaceae</taxon>
        <taxon>Dechloromonas</taxon>
    </lineage>
</organism>
<evidence type="ECO:0000259" key="1">
    <source>
        <dbReference type="Pfam" id="PF21926"/>
    </source>
</evidence>
<dbReference type="Proteomes" id="UP001165384">
    <property type="component" value="Unassembled WGS sequence"/>
</dbReference>
<dbReference type="RefSeq" id="WP_275712445.1">
    <property type="nucleotide sequence ID" value="NZ_JAKLTN010000007.1"/>
</dbReference>
<comment type="caution">
    <text evidence="2">The sequence shown here is derived from an EMBL/GenBank/DDBJ whole genome shotgun (WGS) entry which is preliminary data.</text>
</comment>
<dbReference type="Gene3D" id="3.40.630.30">
    <property type="match status" value="1"/>
</dbReference>
<dbReference type="SUPFAM" id="SSF55729">
    <property type="entry name" value="Acyl-CoA N-acyltransferases (Nat)"/>
    <property type="match status" value="1"/>
</dbReference>
<feature type="domain" description="N-acyl amino acid synthase FeeM catalytic core" evidence="1">
    <location>
        <begin position="64"/>
        <end position="223"/>
    </location>
</feature>
<dbReference type="EMBL" id="JAKLTN010000007">
    <property type="protein sequence ID" value="MCG2579016.1"/>
    <property type="molecule type" value="Genomic_DNA"/>
</dbReference>
<dbReference type="InterPro" id="IPR016181">
    <property type="entry name" value="Acyl_CoA_acyltransferase"/>
</dbReference>
<name>A0ABS9K761_9RHOO</name>
<proteinExistence type="predicted"/>
<sequence length="335" mass="37670">MLRAERTESSVLSENSTQEISGKANVYQLHNGYPARLHSSPEFDPAPSKRLVLKIAESKEELEACFSVLHDAYVESGFMRPDPSGMRVTLYHALPSTTTLCAKYDGRVVGTVSLIRQNALGFPLQSIFDLSAVREKGGQIAEVSALAIHSKFRRTSGSILFPLLKLVCEYCETVVDVRHLVIAVNPRHIEIYESMLFFRRLTMTVVENYDFANGAAAVGATLDIWQAKEDFRQHYDSKPASSNLYAYFTQLKLPNIELPEHSAGNGDPVLTPELLDYFFNVRTRTFDNLSAHTKAILHAIYHSPEYREVLPSLSGRLARVHNNSRIMGERKRLLP</sequence>